<protein>
    <submittedName>
        <fullName evidence="1">Uncharacterized protein</fullName>
    </submittedName>
</protein>
<reference evidence="1" key="2">
    <citation type="journal article" date="2015" name="Data Brief">
        <title>Shoot transcriptome of the giant reed, Arundo donax.</title>
        <authorList>
            <person name="Barrero R.A."/>
            <person name="Guerrero F.D."/>
            <person name="Moolhuijzen P."/>
            <person name="Goolsby J.A."/>
            <person name="Tidwell J."/>
            <person name="Bellgard S.E."/>
            <person name="Bellgard M.I."/>
        </authorList>
    </citation>
    <scope>NUCLEOTIDE SEQUENCE</scope>
    <source>
        <tissue evidence="1">Shoot tissue taken approximately 20 cm above the soil surface</tissue>
    </source>
</reference>
<sequence length="24" mass="2731">MSSFLLSATPLFFSVSLKFFDKFA</sequence>
<evidence type="ECO:0000313" key="1">
    <source>
        <dbReference type="EMBL" id="JAD22258.1"/>
    </source>
</evidence>
<dbReference type="EMBL" id="GBRH01275637">
    <property type="protein sequence ID" value="JAD22258.1"/>
    <property type="molecule type" value="Transcribed_RNA"/>
</dbReference>
<name>A0A0A8YA70_ARUDO</name>
<proteinExistence type="predicted"/>
<reference evidence="1" key="1">
    <citation type="submission" date="2014-09" db="EMBL/GenBank/DDBJ databases">
        <authorList>
            <person name="Magalhaes I.L.F."/>
            <person name="Oliveira U."/>
            <person name="Santos F.R."/>
            <person name="Vidigal T.H.D.A."/>
            <person name="Brescovit A.D."/>
            <person name="Santos A.J."/>
        </authorList>
    </citation>
    <scope>NUCLEOTIDE SEQUENCE</scope>
    <source>
        <tissue evidence="1">Shoot tissue taken approximately 20 cm above the soil surface</tissue>
    </source>
</reference>
<dbReference type="AlphaFoldDB" id="A0A0A8YA70"/>
<accession>A0A0A8YA70</accession>
<organism evidence="1">
    <name type="scientific">Arundo donax</name>
    <name type="common">Giant reed</name>
    <name type="synonym">Donax arundinaceus</name>
    <dbReference type="NCBI Taxonomy" id="35708"/>
    <lineage>
        <taxon>Eukaryota</taxon>
        <taxon>Viridiplantae</taxon>
        <taxon>Streptophyta</taxon>
        <taxon>Embryophyta</taxon>
        <taxon>Tracheophyta</taxon>
        <taxon>Spermatophyta</taxon>
        <taxon>Magnoliopsida</taxon>
        <taxon>Liliopsida</taxon>
        <taxon>Poales</taxon>
        <taxon>Poaceae</taxon>
        <taxon>PACMAD clade</taxon>
        <taxon>Arundinoideae</taxon>
        <taxon>Arundineae</taxon>
        <taxon>Arundo</taxon>
    </lineage>
</organism>